<evidence type="ECO:0000256" key="6">
    <source>
        <dbReference type="SAM" id="Phobius"/>
    </source>
</evidence>
<keyword evidence="6" id="KW-1133">Transmembrane helix</keyword>
<dbReference type="EMBL" id="OFSM01000004">
    <property type="protein sequence ID" value="SOY28297.1"/>
    <property type="molecule type" value="Genomic_DNA"/>
</dbReference>
<protein>
    <submittedName>
        <fullName evidence="8">Sensor histidine kinase YpdA</fullName>
        <ecNumber evidence="8">2.7.13.3</ecNumber>
    </submittedName>
</protein>
<dbReference type="GO" id="GO:0000155">
    <property type="term" value="F:phosphorelay sensor kinase activity"/>
    <property type="evidence" value="ECO:0007669"/>
    <property type="project" value="InterPro"/>
</dbReference>
<dbReference type="PROSITE" id="PS50885">
    <property type="entry name" value="HAMP"/>
    <property type="match status" value="1"/>
</dbReference>
<keyword evidence="6" id="KW-0812">Transmembrane</keyword>
<evidence type="ECO:0000256" key="2">
    <source>
        <dbReference type="ARBA" id="ARBA00022553"/>
    </source>
</evidence>
<keyword evidence="4 8" id="KW-0418">Kinase</keyword>
<dbReference type="PANTHER" id="PTHR34220">
    <property type="entry name" value="SENSOR HISTIDINE KINASE YPDA"/>
    <property type="match status" value="1"/>
</dbReference>
<dbReference type="Proteomes" id="UP000236311">
    <property type="component" value="Unassembled WGS sequence"/>
</dbReference>
<dbReference type="Pfam" id="PF06580">
    <property type="entry name" value="His_kinase"/>
    <property type="match status" value="1"/>
</dbReference>
<evidence type="ECO:0000313" key="9">
    <source>
        <dbReference type="Proteomes" id="UP000236311"/>
    </source>
</evidence>
<reference evidence="8 9" key="1">
    <citation type="submission" date="2018-01" db="EMBL/GenBank/DDBJ databases">
        <authorList>
            <person name="Gaut B.S."/>
            <person name="Morton B.R."/>
            <person name="Clegg M.T."/>
            <person name="Duvall M.R."/>
        </authorList>
    </citation>
    <scope>NUCLEOTIDE SEQUENCE [LARGE SCALE GENOMIC DNA]</scope>
    <source>
        <strain evidence="8">GP69</strain>
    </source>
</reference>
<keyword evidence="6" id="KW-0472">Membrane</keyword>
<proteinExistence type="predicted"/>
<dbReference type="Gene3D" id="3.30.565.10">
    <property type="entry name" value="Histidine kinase-like ATPase, C-terminal domain"/>
    <property type="match status" value="1"/>
</dbReference>
<dbReference type="InterPro" id="IPR003594">
    <property type="entry name" value="HATPase_dom"/>
</dbReference>
<evidence type="ECO:0000313" key="8">
    <source>
        <dbReference type="EMBL" id="SOY28297.1"/>
    </source>
</evidence>
<dbReference type="Gene3D" id="6.10.340.10">
    <property type="match status" value="1"/>
</dbReference>
<feature type="coiled-coil region" evidence="5">
    <location>
        <begin position="363"/>
        <end position="390"/>
    </location>
</feature>
<dbReference type="SMART" id="SM00304">
    <property type="entry name" value="HAMP"/>
    <property type="match status" value="1"/>
</dbReference>
<gene>
    <name evidence="8" type="primary">ypdA_2</name>
    <name evidence="8" type="ORF">AMURIS_01004</name>
</gene>
<feature type="transmembrane region" description="Helical" evidence="6">
    <location>
        <begin position="12"/>
        <end position="31"/>
    </location>
</feature>
<dbReference type="CDD" id="cd06225">
    <property type="entry name" value="HAMP"/>
    <property type="match status" value="1"/>
</dbReference>
<evidence type="ECO:0000256" key="3">
    <source>
        <dbReference type="ARBA" id="ARBA00022679"/>
    </source>
</evidence>
<evidence type="ECO:0000256" key="5">
    <source>
        <dbReference type="SAM" id="Coils"/>
    </source>
</evidence>
<keyword evidence="9" id="KW-1185">Reference proteome</keyword>
<dbReference type="Pfam" id="PF02518">
    <property type="entry name" value="HATPase_c"/>
    <property type="match status" value="1"/>
</dbReference>
<dbReference type="AlphaFoldDB" id="A0A2K4ZCV5"/>
<dbReference type="InterPro" id="IPR010559">
    <property type="entry name" value="Sig_transdc_His_kin_internal"/>
</dbReference>
<organism evidence="8 9">
    <name type="scientific">Acetatifactor muris</name>
    <dbReference type="NCBI Taxonomy" id="879566"/>
    <lineage>
        <taxon>Bacteria</taxon>
        <taxon>Bacillati</taxon>
        <taxon>Bacillota</taxon>
        <taxon>Clostridia</taxon>
        <taxon>Lachnospirales</taxon>
        <taxon>Lachnospiraceae</taxon>
        <taxon>Acetatifactor</taxon>
    </lineage>
</organism>
<keyword evidence="3 8" id="KW-0808">Transferase</keyword>
<dbReference type="InterPro" id="IPR003660">
    <property type="entry name" value="HAMP_dom"/>
</dbReference>
<feature type="transmembrane region" description="Helical" evidence="6">
    <location>
        <begin position="289"/>
        <end position="312"/>
    </location>
</feature>
<evidence type="ECO:0000256" key="4">
    <source>
        <dbReference type="ARBA" id="ARBA00022777"/>
    </source>
</evidence>
<keyword evidence="5" id="KW-0175">Coiled coil</keyword>
<dbReference type="OrthoDB" id="9809348at2"/>
<dbReference type="SUPFAM" id="SSF158472">
    <property type="entry name" value="HAMP domain-like"/>
    <property type="match status" value="1"/>
</dbReference>
<comment type="subcellular location">
    <subcellularLocation>
        <location evidence="1">Membrane</location>
    </subcellularLocation>
</comment>
<dbReference type="Pfam" id="PF00672">
    <property type="entry name" value="HAMP"/>
    <property type="match status" value="1"/>
</dbReference>
<dbReference type="SUPFAM" id="SSF55874">
    <property type="entry name" value="ATPase domain of HSP90 chaperone/DNA topoisomerase II/histidine kinase"/>
    <property type="match status" value="1"/>
</dbReference>
<dbReference type="GO" id="GO:0016020">
    <property type="term" value="C:membrane"/>
    <property type="evidence" value="ECO:0007669"/>
    <property type="project" value="UniProtKB-SubCell"/>
</dbReference>
<keyword evidence="2" id="KW-0597">Phosphoprotein</keyword>
<dbReference type="RefSeq" id="WP_103238392.1">
    <property type="nucleotide sequence ID" value="NZ_JANJZD010000004.1"/>
</dbReference>
<feature type="domain" description="HAMP" evidence="7">
    <location>
        <begin position="310"/>
        <end position="363"/>
    </location>
</feature>
<dbReference type="EC" id="2.7.13.3" evidence="8"/>
<dbReference type="InterPro" id="IPR036890">
    <property type="entry name" value="HATPase_C_sf"/>
</dbReference>
<evidence type="ECO:0000259" key="7">
    <source>
        <dbReference type="PROSITE" id="PS50885"/>
    </source>
</evidence>
<sequence>MIRRYTFLQKILILFLGGVMIPMLILNVVYYRQTEVNIQEEMLEKINEALDDKAEKIAGALSGVLSLAGNYYNNEMLYRYLDLEYGGDLEYLIQYQEELRRIFTDSSIYLYQVKNVMAYTDNNTLFNSSFIRKITNPEDGTLGENLSYLNVLPMGTDGNAWFRVAHEDVRFQKVYDSRSISILYHLNHYRQYSEYRKLLRINLDLERMEEILLESNLFDNMLLTDSNGRVFAAAKQYSNKGEMEIFAAAEEEKDGRMVLRRKIQDFPVILYGIYDTKMISEEFRQSRRLSGSISLVCMLFALVCVCAVAGSINRRLRRLVAQSEEIARGNFVRTELAEAGRDEFTILEKSLNHMSAQLQELIEKEYEARISQAELEKETNQAKLLALQAQVNPHFMFNALESIRLKAMIKGERETAGMIKYMAKMFRNILDWQDNIITIKEEIGFLDEFFHIQNYRFEDEFSYEINVTDQAYECLIPKMTLQPLAENACVHGVEAVSSNRRVRVEASVEKEWLKLRVEDNGGGMSPEKLRELKAMLKGEAEAGKSVGLWNIYRRLVLYYQENFRFDIDSVVGEGTTCTIRIPVKYANSD</sequence>
<accession>A0A2K4ZCV5</accession>
<evidence type="ECO:0000256" key="1">
    <source>
        <dbReference type="ARBA" id="ARBA00004370"/>
    </source>
</evidence>
<dbReference type="InterPro" id="IPR050640">
    <property type="entry name" value="Bact_2-comp_sensor_kinase"/>
</dbReference>
<dbReference type="PANTHER" id="PTHR34220:SF7">
    <property type="entry name" value="SENSOR HISTIDINE KINASE YPDA"/>
    <property type="match status" value="1"/>
</dbReference>
<name>A0A2K4ZCV5_9FIRM</name>